<feature type="domain" description="PD-(D/E)XK endonuclease-like" evidence="15">
    <location>
        <begin position="777"/>
        <end position="1118"/>
    </location>
</feature>
<evidence type="ECO:0000256" key="9">
    <source>
        <dbReference type="ARBA" id="ARBA00022840"/>
    </source>
</evidence>
<evidence type="ECO:0000256" key="6">
    <source>
        <dbReference type="ARBA" id="ARBA00022801"/>
    </source>
</evidence>
<evidence type="ECO:0000259" key="16">
    <source>
        <dbReference type="Pfam" id="PF21445"/>
    </source>
</evidence>
<evidence type="ECO:0000313" key="18">
    <source>
        <dbReference type="Proteomes" id="UP000076603"/>
    </source>
</evidence>
<dbReference type="InterPro" id="IPR038726">
    <property type="entry name" value="PDDEXK_AddAB-type"/>
</dbReference>
<comment type="subunit">
    <text evidence="14">Heterodimer of AddA and AddB.</text>
</comment>
<dbReference type="Pfam" id="PF21445">
    <property type="entry name" value="ADDB_N"/>
    <property type="match status" value="1"/>
</dbReference>
<evidence type="ECO:0000256" key="5">
    <source>
        <dbReference type="ARBA" id="ARBA00022763"/>
    </source>
</evidence>
<dbReference type="AlphaFoldDB" id="A0A162RG00"/>
<dbReference type="GO" id="GO:0008409">
    <property type="term" value="F:5'-3' exonuclease activity"/>
    <property type="evidence" value="ECO:0007669"/>
    <property type="project" value="UniProtKB-UniRule"/>
</dbReference>
<feature type="binding site" evidence="14">
    <location>
        <position position="788"/>
    </location>
    <ligand>
        <name>[4Fe-4S] cluster</name>
        <dbReference type="ChEBI" id="CHEBI:49883"/>
    </ligand>
</feature>
<dbReference type="InterPro" id="IPR027417">
    <property type="entry name" value="P-loop_NTPase"/>
</dbReference>
<evidence type="ECO:0000256" key="2">
    <source>
        <dbReference type="ARBA" id="ARBA00022722"/>
    </source>
</evidence>
<keyword evidence="1 14" id="KW-0004">4Fe-4S</keyword>
<dbReference type="RefSeq" id="WP_066628180.1">
    <property type="nucleotide sequence ID" value="NZ_FQXL01000033.1"/>
</dbReference>
<feature type="binding site" evidence="14">
    <location>
        <position position="1111"/>
    </location>
    <ligand>
        <name>[4Fe-4S] cluster</name>
        <dbReference type="ChEBI" id="CHEBI:49883"/>
    </ligand>
</feature>
<comment type="miscellaneous">
    <text evidence="14">Despite having conserved helicase domains, this subunit does not have helicase activity.</text>
</comment>
<dbReference type="GO" id="GO:0004386">
    <property type="term" value="F:helicase activity"/>
    <property type="evidence" value="ECO:0007669"/>
    <property type="project" value="UniProtKB-KW"/>
</dbReference>
<keyword evidence="5 14" id="KW-0227">DNA damage</keyword>
<dbReference type="GO" id="GO:0005524">
    <property type="term" value="F:ATP binding"/>
    <property type="evidence" value="ECO:0007669"/>
    <property type="project" value="UniProtKB-UniRule"/>
</dbReference>
<feature type="domain" description="ATP-dependent helicase/deoxyribonuclease subunit B N-terminal" evidence="16">
    <location>
        <begin position="5"/>
        <end position="290"/>
    </location>
</feature>
<gene>
    <name evidence="17" type="primary">addB_1</name>
    <name evidence="14" type="synonym">addB</name>
    <name evidence="17" type="ORF">CLMAG_48590</name>
</gene>
<dbReference type="PANTHER" id="PTHR30591:SF1">
    <property type="entry name" value="RECBCD ENZYME SUBUNIT RECC"/>
    <property type="match status" value="1"/>
</dbReference>
<organism evidence="17 18">
    <name type="scientific">Clostridium magnum DSM 2767</name>
    <dbReference type="NCBI Taxonomy" id="1121326"/>
    <lineage>
        <taxon>Bacteria</taxon>
        <taxon>Bacillati</taxon>
        <taxon>Bacillota</taxon>
        <taxon>Clostridia</taxon>
        <taxon>Eubacteriales</taxon>
        <taxon>Clostridiaceae</taxon>
        <taxon>Clostridium</taxon>
    </lineage>
</organism>
<evidence type="ECO:0000256" key="13">
    <source>
        <dbReference type="ARBA" id="ARBA00023204"/>
    </source>
</evidence>
<dbReference type="GO" id="GO:0046872">
    <property type="term" value="F:metal ion binding"/>
    <property type="evidence" value="ECO:0007669"/>
    <property type="project" value="UniProtKB-KW"/>
</dbReference>
<evidence type="ECO:0000256" key="8">
    <source>
        <dbReference type="ARBA" id="ARBA00022839"/>
    </source>
</evidence>
<keyword evidence="3 14" id="KW-0479">Metal-binding</keyword>
<comment type="function">
    <text evidence="14">The heterodimer acts as both an ATP-dependent DNA helicase and an ATP-dependent, dual-direction single-stranded exonuclease. Recognizes the chi site generating a DNA molecule suitable for the initiation of homologous recombination. The AddB subunit has 5' -&gt; 3' nuclease activity but not helicase activity.</text>
</comment>
<dbReference type="EC" id="3.1.-.-" evidence="14"/>
<dbReference type="SUPFAM" id="SSF52540">
    <property type="entry name" value="P-loop containing nucleoside triphosphate hydrolases"/>
    <property type="match status" value="2"/>
</dbReference>
<proteinExistence type="inferred from homology"/>
<dbReference type="InterPro" id="IPR011604">
    <property type="entry name" value="PDDEXK-like_dom_sf"/>
</dbReference>
<dbReference type="OrthoDB" id="9758506at2"/>
<keyword evidence="8 14" id="KW-0269">Exonuclease</keyword>
<dbReference type="GO" id="GO:0003690">
    <property type="term" value="F:double-stranded DNA binding"/>
    <property type="evidence" value="ECO:0007669"/>
    <property type="project" value="UniProtKB-UniRule"/>
</dbReference>
<comment type="similarity">
    <text evidence="14">Belongs to the helicase family. AddB/RexB type 1 subfamily.</text>
</comment>
<keyword evidence="6 14" id="KW-0378">Hydrolase</keyword>
<dbReference type="Proteomes" id="UP000076603">
    <property type="component" value="Unassembled WGS sequence"/>
</dbReference>
<evidence type="ECO:0000256" key="12">
    <source>
        <dbReference type="ARBA" id="ARBA00023125"/>
    </source>
</evidence>
<evidence type="ECO:0000256" key="1">
    <source>
        <dbReference type="ARBA" id="ARBA00022485"/>
    </source>
</evidence>
<protein>
    <recommendedName>
        <fullName evidence="14">ATP-dependent helicase/deoxyribonuclease subunit B</fullName>
        <ecNumber evidence="14">3.1.-.-</ecNumber>
    </recommendedName>
    <alternativeName>
        <fullName evidence="14">ATP-dependent helicase/nuclease subunit AddB</fullName>
    </alternativeName>
</protein>
<evidence type="ECO:0000256" key="10">
    <source>
        <dbReference type="ARBA" id="ARBA00023004"/>
    </source>
</evidence>
<sequence length="1149" mass="132983">MGLRFIYGRSGSGKSHYCLNSIKNRIEDECTSPLILIVPEQFSFQAEKNLIKTVGESGMLRAQVLSFKRMAYTVLNEVGGLTRQNMNDAGRSMLIYKIMEESKDKLKVFGKAAKRQGFVTTVSDIITEFKRYSVTVEVLKGTLDRIENQYLKNKIEDITLIFEQFEKRLHEKYIDSEDEMTILIEKLDKSKMFDNAEVWIDEFSSFTPQQYAVLEKILHKSKRVNVTLCTDILSGESSIDNTDIFWPTKLTEKKLLEIIGNHNIKYEKPIELNCNPCYRFKNSEELQHLEKYLFYYPYKAYKKDSSDIHIFKALNKYVEIEETARDIIRICRDKEFRFKDIAVVSGDLEGYENLVKAIFTEYNIPYFIDKKREIDNNPIIILIISAVEILARNWSYESVFRYLKTGLLDLENEEIDILENYVLSNGIRGNRWTAEEPWDFRLTYGFEDDEISDYEKELLKKINDIRERVVRPIINLAANIKGRKKGIQMCEGLYGFLCQLNIPKKVQLWIEEFKEIGELDKGNEYSQIWDIVVEVLDQIAEVIGEQTLSMDAFANILSTGFKEYEVGVIPPSLDQVLVGSITRIKSHDICALYIIGVNDGVFPAVIPSEGVLTDNDREILKERGMEIAKDTKSRAFEEQFLVYTTLTLVSKYLRLSYPMGDEDGKTKRPSIIISRLRKIFPELKEESNLVGNDSDDEKLKTVTGPNSTFNKLISNIRKNSQGEYITPLWLDVYRWYKEHNQWNEKLQTVMSGFNYTNEVEVADTKRVRKLYGKHMNISVSRLEKFSECPFAYFAQYGLKAKERKVYNLTSPDLGSFMHNMLQSFSVKLREENLTWRDIDKTWCEDNVSRIIDEGLRKMPGSVLNSSKRYGYVANSLKRVLTRSVWLIAEHMKRGGFTPQGYELSFGNSGDFPPISIKLHSGETVSLIGRVDRVDSMSEETTTYLRIIDYKSGTKEFKLSDVYYGFQMQLLIYLDAILSELEERMNKSALPGGILYFKLDDPIVKGKGDMSDSEIEERIMKSLKMNGLLLDDPDIIREMDNEIEKSSDIIPASIKKDGTLSKSQSSVATLEQFQLLRKYVRDTIANLCEEILEGNISISPCKNKIKDSCKYCIYSSICQFDTSMKGNKYRIMKDKTEEEIWKEIEQKVKK</sequence>
<keyword evidence="4 14" id="KW-0547">Nucleotide-binding</keyword>
<keyword evidence="9 14" id="KW-0067">ATP-binding</keyword>
<dbReference type="Gene3D" id="3.90.320.10">
    <property type="match status" value="1"/>
</dbReference>
<keyword evidence="10 14" id="KW-0408">Iron</keyword>
<comment type="cofactor">
    <cofactor evidence="14">
        <name>[4Fe-4S] cluster</name>
        <dbReference type="ChEBI" id="CHEBI:49883"/>
    </cofactor>
    <text evidence="14">Binds 1 [4Fe-4S] cluster.</text>
</comment>
<dbReference type="PANTHER" id="PTHR30591">
    <property type="entry name" value="RECBCD ENZYME SUBUNIT RECC"/>
    <property type="match status" value="1"/>
</dbReference>
<comment type="caution">
    <text evidence="17">The sequence shown here is derived from an EMBL/GenBank/DDBJ whole genome shotgun (WGS) entry which is preliminary data.</text>
</comment>
<keyword evidence="7 14" id="KW-0347">Helicase</keyword>
<reference evidence="17 18" key="1">
    <citation type="submission" date="2016-04" db="EMBL/GenBank/DDBJ databases">
        <title>Genome sequence of Clostridium magnum DSM 2767.</title>
        <authorList>
            <person name="Poehlein A."/>
            <person name="Uhlig R."/>
            <person name="Fischer R."/>
            <person name="Bahl H."/>
            <person name="Daniel R."/>
        </authorList>
    </citation>
    <scope>NUCLEOTIDE SEQUENCE [LARGE SCALE GENOMIC DNA]</scope>
    <source>
        <strain evidence="17 18">DSM 2767</strain>
    </source>
</reference>
<evidence type="ECO:0000256" key="14">
    <source>
        <dbReference type="HAMAP-Rule" id="MF_01452"/>
    </source>
</evidence>
<name>A0A162RG00_9CLOT</name>
<feature type="binding site" evidence="14">
    <location>
        <position position="1108"/>
    </location>
    <ligand>
        <name>[4Fe-4S] cluster</name>
        <dbReference type="ChEBI" id="CHEBI:49883"/>
    </ligand>
</feature>
<accession>A0A162RG00</accession>
<evidence type="ECO:0000256" key="7">
    <source>
        <dbReference type="ARBA" id="ARBA00022806"/>
    </source>
</evidence>
<dbReference type="STRING" id="1121326.CLMAG_48590"/>
<dbReference type="PATRIC" id="fig|1121326.3.peg.4921"/>
<keyword evidence="18" id="KW-1185">Reference proteome</keyword>
<evidence type="ECO:0000256" key="3">
    <source>
        <dbReference type="ARBA" id="ARBA00022723"/>
    </source>
</evidence>
<dbReference type="InterPro" id="IPR014140">
    <property type="entry name" value="DNA_helicase_suAddB"/>
</dbReference>
<dbReference type="InterPro" id="IPR049035">
    <property type="entry name" value="ADDB_N"/>
</dbReference>
<comment type="cofactor">
    <cofactor evidence="14">
        <name>Mg(2+)</name>
        <dbReference type="ChEBI" id="CHEBI:18420"/>
    </cofactor>
</comment>
<evidence type="ECO:0000313" key="17">
    <source>
        <dbReference type="EMBL" id="KZL89849.1"/>
    </source>
</evidence>
<dbReference type="HAMAP" id="MF_01452">
    <property type="entry name" value="AddB_type1"/>
    <property type="match status" value="1"/>
</dbReference>
<dbReference type="EMBL" id="LWAE01000007">
    <property type="protein sequence ID" value="KZL89849.1"/>
    <property type="molecule type" value="Genomic_DNA"/>
</dbReference>
<dbReference type="Pfam" id="PF12705">
    <property type="entry name" value="PDDEXK_1"/>
    <property type="match status" value="1"/>
</dbReference>
<dbReference type="GO" id="GO:0000724">
    <property type="term" value="P:double-strand break repair via homologous recombination"/>
    <property type="evidence" value="ECO:0007669"/>
    <property type="project" value="UniProtKB-UniRule"/>
</dbReference>
<feature type="binding site" evidence="14">
    <location>
        <position position="1117"/>
    </location>
    <ligand>
        <name>[4Fe-4S] cluster</name>
        <dbReference type="ChEBI" id="CHEBI:49883"/>
    </ligand>
</feature>
<dbReference type="GO" id="GO:0051539">
    <property type="term" value="F:4 iron, 4 sulfur cluster binding"/>
    <property type="evidence" value="ECO:0007669"/>
    <property type="project" value="UniProtKB-KW"/>
</dbReference>
<keyword evidence="2 14" id="KW-0540">Nuclease</keyword>
<keyword evidence="12 14" id="KW-0238">DNA-binding</keyword>
<evidence type="ECO:0000259" key="15">
    <source>
        <dbReference type="Pfam" id="PF12705"/>
    </source>
</evidence>
<dbReference type="NCBIfam" id="TIGR02773">
    <property type="entry name" value="addB_Gpos"/>
    <property type="match status" value="1"/>
</dbReference>
<dbReference type="Gene3D" id="3.40.50.300">
    <property type="entry name" value="P-loop containing nucleotide triphosphate hydrolases"/>
    <property type="match status" value="3"/>
</dbReference>
<keyword evidence="11 14" id="KW-0411">Iron-sulfur</keyword>
<keyword evidence="13 14" id="KW-0234">DNA repair</keyword>
<evidence type="ECO:0000256" key="11">
    <source>
        <dbReference type="ARBA" id="ARBA00023014"/>
    </source>
</evidence>
<evidence type="ECO:0000256" key="4">
    <source>
        <dbReference type="ARBA" id="ARBA00022741"/>
    </source>
</evidence>
<dbReference type="Gene3D" id="6.10.140.1030">
    <property type="match status" value="1"/>
</dbReference>